<feature type="domain" description="DUF7223" evidence="3">
    <location>
        <begin position="346"/>
        <end position="501"/>
    </location>
</feature>
<feature type="domain" description="DUF7029" evidence="2">
    <location>
        <begin position="138"/>
        <end position="235"/>
    </location>
</feature>
<evidence type="ECO:0000259" key="2">
    <source>
        <dbReference type="Pfam" id="PF22974"/>
    </source>
</evidence>
<reference evidence="5" key="1">
    <citation type="journal article" date="2011" name="Genome Biol.">
        <title>Comparative and functional genomics provide insights into the pathogenicity of dermatophytic fungi.</title>
        <authorList>
            <person name="Burmester A."/>
            <person name="Shelest E."/>
            <person name="Gloeckner G."/>
            <person name="Heddergott C."/>
            <person name="Schindler S."/>
            <person name="Staib P."/>
            <person name="Heidel A."/>
            <person name="Felder M."/>
            <person name="Petzold A."/>
            <person name="Szafranski K."/>
            <person name="Feuermann M."/>
            <person name="Pedruzzi I."/>
            <person name="Priebe S."/>
            <person name="Groth M."/>
            <person name="Winkler R."/>
            <person name="Li W."/>
            <person name="Kniemeyer O."/>
            <person name="Schroeckh V."/>
            <person name="Hertweck C."/>
            <person name="Hube B."/>
            <person name="White T.C."/>
            <person name="Platzer M."/>
            <person name="Guthke R."/>
            <person name="Heitman J."/>
            <person name="Woestemeyer J."/>
            <person name="Zipfel P.F."/>
            <person name="Monod M."/>
            <person name="Brakhage A.A."/>
        </authorList>
    </citation>
    <scope>NUCLEOTIDE SEQUENCE [LARGE SCALE GENOMIC DNA]</scope>
    <source>
        <strain evidence="5">HKI 0517</strain>
    </source>
</reference>
<evidence type="ECO:0000259" key="3">
    <source>
        <dbReference type="Pfam" id="PF23865"/>
    </source>
</evidence>
<keyword evidence="5" id="KW-1185">Reference proteome</keyword>
<evidence type="ECO:0000256" key="1">
    <source>
        <dbReference type="SAM" id="MobiDB-lite"/>
    </source>
</evidence>
<dbReference type="AlphaFoldDB" id="D4D368"/>
<sequence>MHCPSLRQYYVYKGAPISFGNGFPDIQRAVFLLLDKREKKKRAHNTNMKISVSSLLAFSTLLYHSTLATTLKSSRKDTLESWNSVQARHLSPAYPHGGIRKRQPGKILRNEARLDFVDHFTHVTARTNDPVLYATLNMRSNHPVLSIEDLEDGLVDVTCSKEGIKLTFSTSQYMEQVSKELGNTEEFVAISSHWGCNEEEQRAPHMITDITVHKDENSVLLSRKDVQWKEAFHSIDVSFSHKGSSSVVRRSQKPMNPSRRRSGTRTPEESPTSTVRDVVFPGVPSNIPYLKDGGGRISVNHKGRKLVPLDSDITNILGFTDDSGLVSTLAFISEGRVDIELSRVFARMELELALEAGKELLNFTVPMPSVPLSPFTIPQVVDFGAILVPQVSVEVALSKPLNFTYGVDISVPEDSFISLNFGSPANSTIKGLQHTTFTEIPFQSPQAITDLTFSVSFSPEILFGLRSPTRIISGGAGVAFNMPQASVKISQLDDVNEVCEKIPHAPGIEDDMAKKGSFFGNFTHIEPSLEFNVIPFIEMQLDLPRGEVLQQLEATVTSTQLSLPTACLAFDQKMSTYGAPTQVLATSTAGPTATASEAKKGAAGRTGVANTWSVLCISVLVSAVFVAI</sequence>
<dbReference type="GeneID" id="9579436"/>
<feature type="compositionally biased region" description="Polar residues" evidence="1">
    <location>
        <begin position="243"/>
        <end position="255"/>
    </location>
</feature>
<organism evidence="4 5">
    <name type="scientific">Trichophyton verrucosum (strain HKI 0517)</name>
    <dbReference type="NCBI Taxonomy" id="663202"/>
    <lineage>
        <taxon>Eukaryota</taxon>
        <taxon>Fungi</taxon>
        <taxon>Dikarya</taxon>
        <taxon>Ascomycota</taxon>
        <taxon>Pezizomycotina</taxon>
        <taxon>Eurotiomycetes</taxon>
        <taxon>Eurotiomycetidae</taxon>
        <taxon>Onygenales</taxon>
        <taxon>Arthrodermataceae</taxon>
        <taxon>Trichophyton</taxon>
    </lineage>
</organism>
<evidence type="ECO:0000313" key="5">
    <source>
        <dbReference type="Proteomes" id="UP000008383"/>
    </source>
</evidence>
<accession>D4D368</accession>
<dbReference type="InterPro" id="IPR054293">
    <property type="entry name" value="DUF7029"/>
</dbReference>
<dbReference type="Proteomes" id="UP000008383">
    <property type="component" value="Unassembled WGS sequence"/>
</dbReference>
<feature type="region of interest" description="Disordered" evidence="1">
    <location>
        <begin position="243"/>
        <end position="276"/>
    </location>
</feature>
<evidence type="ECO:0000313" key="4">
    <source>
        <dbReference type="EMBL" id="EFE43716.1"/>
    </source>
</evidence>
<dbReference type="InterPro" id="IPR055647">
    <property type="entry name" value="DUF7223"/>
</dbReference>
<dbReference type="Pfam" id="PF22974">
    <property type="entry name" value="DUF7029"/>
    <property type="match status" value="1"/>
</dbReference>
<gene>
    <name evidence="4" type="ORF">TRV_01526</name>
</gene>
<dbReference type="KEGG" id="tve:TRV_01526"/>
<name>D4D368_TRIVH</name>
<dbReference type="Pfam" id="PF23865">
    <property type="entry name" value="DUF7223"/>
    <property type="match status" value="1"/>
</dbReference>
<dbReference type="RefSeq" id="XP_003024327.1">
    <property type="nucleotide sequence ID" value="XM_003024281.1"/>
</dbReference>
<dbReference type="OrthoDB" id="5382170at2759"/>
<dbReference type="HOGENOM" id="CLU_023112_0_0_1"/>
<protein>
    <submittedName>
        <fullName evidence="4">GPI anchored protein, putative</fullName>
    </submittedName>
</protein>
<proteinExistence type="predicted"/>
<dbReference type="EMBL" id="ACYE01000080">
    <property type="protein sequence ID" value="EFE43716.1"/>
    <property type="molecule type" value="Genomic_DNA"/>
</dbReference>
<comment type="caution">
    <text evidence="4">The sequence shown here is derived from an EMBL/GenBank/DDBJ whole genome shotgun (WGS) entry which is preliminary data.</text>
</comment>